<gene>
    <name evidence="4" type="ORF">TWF694_003535</name>
</gene>
<dbReference type="InterPro" id="IPR057571">
    <property type="entry name" value="SDR_PhqE-like"/>
</dbReference>
<keyword evidence="2" id="KW-0521">NADP</keyword>
<protein>
    <submittedName>
        <fullName evidence="4">Uncharacterized protein</fullName>
    </submittedName>
</protein>
<dbReference type="Pfam" id="PF23441">
    <property type="entry name" value="SDR"/>
    <property type="match status" value="1"/>
</dbReference>
<organism evidence="4 5">
    <name type="scientific">Orbilia ellipsospora</name>
    <dbReference type="NCBI Taxonomy" id="2528407"/>
    <lineage>
        <taxon>Eukaryota</taxon>
        <taxon>Fungi</taxon>
        <taxon>Dikarya</taxon>
        <taxon>Ascomycota</taxon>
        <taxon>Pezizomycotina</taxon>
        <taxon>Orbiliomycetes</taxon>
        <taxon>Orbiliales</taxon>
        <taxon>Orbiliaceae</taxon>
        <taxon>Orbilia</taxon>
    </lineage>
</organism>
<dbReference type="AlphaFoldDB" id="A0AAV9WYH5"/>
<evidence type="ECO:0000256" key="3">
    <source>
        <dbReference type="ARBA" id="ARBA00023002"/>
    </source>
</evidence>
<dbReference type="EMBL" id="JAVHJO010000013">
    <property type="protein sequence ID" value="KAK6530168.1"/>
    <property type="molecule type" value="Genomic_DNA"/>
</dbReference>
<dbReference type="InterPro" id="IPR002347">
    <property type="entry name" value="SDR_fam"/>
</dbReference>
<dbReference type="InterPro" id="IPR036291">
    <property type="entry name" value="NAD(P)-bd_dom_sf"/>
</dbReference>
<dbReference type="PRINTS" id="PR00081">
    <property type="entry name" value="GDHRDH"/>
</dbReference>
<dbReference type="CDD" id="cd05233">
    <property type="entry name" value="SDR_c"/>
    <property type="match status" value="1"/>
</dbReference>
<dbReference type="InterPro" id="IPR051122">
    <property type="entry name" value="SDR_DHRS6-like"/>
</dbReference>
<evidence type="ECO:0000256" key="1">
    <source>
        <dbReference type="ARBA" id="ARBA00006484"/>
    </source>
</evidence>
<dbReference type="PANTHER" id="PTHR43477:SF1">
    <property type="entry name" value="DIHYDROANTICAPSIN 7-DEHYDROGENASE"/>
    <property type="match status" value="1"/>
</dbReference>
<dbReference type="Gene3D" id="3.40.50.720">
    <property type="entry name" value="NAD(P)-binding Rossmann-like Domain"/>
    <property type="match status" value="1"/>
</dbReference>
<evidence type="ECO:0000313" key="4">
    <source>
        <dbReference type="EMBL" id="KAK6530168.1"/>
    </source>
</evidence>
<evidence type="ECO:0000313" key="5">
    <source>
        <dbReference type="Proteomes" id="UP001365542"/>
    </source>
</evidence>
<keyword evidence="3" id="KW-0560">Oxidoreductase</keyword>
<evidence type="ECO:0000256" key="2">
    <source>
        <dbReference type="ARBA" id="ARBA00022857"/>
    </source>
</evidence>
<keyword evidence="5" id="KW-1185">Reference proteome</keyword>
<comment type="similarity">
    <text evidence="1">Belongs to the short-chain dehydrogenases/reductases (SDR) family.</text>
</comment>
<accession>A0AAV9WYH5</accession>
<dbReference type="SUPFAM" id="SSF51735">
    <property type="entry name" value="NAD(P)-binding Rossmann-fold domains"/>
    <property type="match status" value="1"/>
</dbReference>
<sequence length="263" mass="28425">MPKYINKLEGKRVLIVGGTSGIGFGVAEACVEYGAIVTVASSQQTKVTAAVDRLKAAYPESADKITGKTCDLSADNMEENIKNLYDFATSNGAHKLDHVVDTAGDLHNMNQKLAAVTYTPDPKYGRVRYFGPMMLAKYALEYMNSSPESSFTLTSGVMAHKPREGLSAIIGLASAKECMSRALAVDMKPIRVNTVSPGAIKTEMWDMFGDEKAVAGMIQLFKSKTLTGTIGLPEDTAESYLYCMKNHFLTGRTLHAEGGFLLV</sequence>
<dbReference type="PANTHER" id="PTHR43477">
    <property type="entry name" value="DIHYDROANTICAPSIN 7-DEHYDROGENASE"/>
    <property type="match status" value="1"/>
</dbReference>
<dbReference type="Proteomes" id="UP001365542">
    <property type="component" value="Unassembled WGS sequence"/>
</dbReference>
<proteinExistence type="inferred from homology"/>
<reference evidence="4 5" key="1">
    <citation type="submission" date="2019-10" db="EMBL/GenBank/DDBJ databases">
        <authorList>
            <person name="Palmer J.M."/>
        </authorList>
    </citation>
    <scope>NUCLEOTIDE SEQUENCE [LARGE SCALE GENOMIC DNA]</scope>
    <source>
        <strain evidence="4 5">TWF694</strain>
    </source>
</reference>
<name>A0AAV9WYH5_9PEZI</name>
<comment type="caution">
    <text evidence="4">The sequence shown here is derived from an EMBL/GenBank/DDBJ whole genome shotgun (WGS) entry which is preliminary data.</text>
</comment>
<dbReference type="GO" id="GO:0016491">
    <property type="term" value="F:oxidoreductase activity"/>
    <property type="evidence" value="ECO:0007669"/>
    <property type="project" value="UniProtKB-KW"/>
</dbReference>